<dbReference type="SUPFAM" id="SSF52540">
    <property type="entry name" value="P-loop containing nucleoside triphosphate hydrolases"/>
    <property type="match status" value="1"/>
</dbReference>
<organism evidence="2 3">
    <name type="scientific">Chryseobacterium metallicongregator</name>
    <dbReference type="NCBI Taxonomy" id="3073042"/>
    <lineage>
        <taxon>Bacteria</taxon>
        <taxon>Pseudomonadati</taxon>
        <taxon>Bacteroidota</taxon>
        <taxon>Flavobacteriia</taxon>
        <taxon>Flavobacteriales</taxon>
        <taxon>Weeksellaceae</taxon>
        <taxon>Chryseobacterium group</taxon>
        <taxon>Chryseobacterium</taxon>
    </lineage>
</organism>
<name>A0ABU1DZ44_9FLAO</name>
<proteinExistence type="predicted"/>
<evidence type="ECO:0000313" key="3">
    <source>
        <dbReference type="Proteomes" id="UP001260959"/>
    </source>
</evidence>
<dbReference type="Proteomes" id="UP001260959">
    <property type="component" value="Unassembled WGS sequence"/>
</dbReference>
<feature type="domain" description="Endonuclease GajA/Old nuclease/RecF-like AAA" evidence="1">
    <location>
        <begin position="1"/>
        <end position="492"/>
    </location>
</feature>
<reference evidence="2 3" key="1">
    <citation type="submission" date="2023-08" db="EMBL/GenBank/DDBJ databases">
        <authorList>
            <person name="Maltman C."/>
        </authorList>
    </citation>
    <scope>NUCLEOTIDE SEQUENCE [LARGE SCALE GENOMIC DNA]</scope>
    <source>
        <strain evidence="2 3">ES2</strain>
    </source>
</reference>
<accession>A0ABU1DZ44</accession>
<gene>
    <name evidence="2" type="ORF">REB14_01305</name>
</gene>
<keyword evidence="3" id="KW-1185">Reference proteome</keyword>
<dbReference type="PANTHER" id="PTHR43581:SF2">
    <property type="entry name" value="EXCINUCLEASE ATPASE SUBUNIT"/>
    <property type="match status" value="1"/>
</dbReference>
<dbReference type="EMBL" id="JAVIXS010000001">
    <property type="protein sequence ID" value="MDR4950816.1"/>
    <property type="molecule type" value="Genomic_DNA"/>
</dbReference>
<dbReference type="InterPro" id="IPR051396">
    <property type="entry name" value="Bact_Antivir_Def_Nuclease"/>
</dbReference>
<dbReference type="Gene3D" id="3.40.50.300">
    <property type="entry name" value="P-loop containing nucleotide triphosphate hydrolases"/>
    <property type="match status" value="1"/>
</dbReference>
<comment type="caution">
    <text evidence="2">The sequence shown here is derived from an EMBL/GenBank/DDBJ whole genome shotgun (WGS) entry which is preliminary data.</text>
</comment>
<evidence type="ECO:0000313" key="2">
    <source>
        <dbReference type="EMBL" id="MDR4950816.1"/>
    </source>
</evidence>
<dbReference type="InterPro" id="IPR027417">
    <property type="entry name" value="P-loop_NTPase"/>
</dbReference>
<sequence>MIENLSLTNYKAFEKENLDIKPITILLGTNSSGKSSIIQFLLMLKQTINNVNDYESALKLNGKFVNLGEVENIFRNKNTNKNLRFSLQFNISQKNHFFTEFNFLKRSMENDIIDLHYRLTQLDERFNSITNQRHFFSTKNFKDIDTSNIFLVIKDVKRLKKKYLKEDLDIFFKNYKLSNKTFSKNIRFQKEEIKELLISKNINEIEDSYFFIDQVSNKISGEINIEYEIRRNKKNDLLEVVELCWKNSSQILLKFSIKYNKGHKKYILESDLIESKILEKYRVEFGKSIKFEKLSIIPSADTPINQLFRRKLYNKNYFCNNTFNIFSLLNRILSSNFSIDKINYISPLRAFPKRYYFLDESNISNSLDSIDGDSITETLKKHSSLISKVNLWFEKFGLSVGVEDVKEVIHRLKINQNGLSLDITDVGFGISQVLPIIVQGFLSKPDSLTIIEQPEIHLHPMMQSELADLFIDIVADKSQSKKLLIETHSESLLKRLRRRIAEGKINNNDVAIYFIQGSKKKTTSARIQKLEVSSRGSFDWPIEFYSTDLEDTTEFLKHQI</sequence>
<dbReference type="RefSeq" id="WP_309521275.1">
    <property type="nucleotide sequence ID" value="NZ_JAVIXS010000001.1"/>
</dbReference>
<dbReference type="PANTHER" id="PTHR43581">
    <property type="entry name" value="ATP/GTP PHOSPHATASE"/>
    <property type="match status" value="1"/>
</dbReference>
<protein>
    <submittedName>
        <fullName evidence="2">AAA family ATPase</fullName>
    </submittedName>
</protein>
<dbReference type="InterPro" id="IPR041685">
    <property type="entry name" value="AAA_GajA/Old/RecF-like"/>
</dbReference>
<dbReference type="Pfam" id="PF13175">
    <property type="entry name" value="AAA_15"/>
    <property type="match status" value="1"/>
</dbReference>
<evidence type="ECO:0000259" key="1">
    <source>
        <dbReference type="Pfam" id="PF13175"/>
    </source>
</evidence>